<organism evidence="1 2">
    <name type="scientific">Chengkuizengella marina</name>
    <dbReference type="NCBI Taxonomy" id="2507566"/>
    <lineage>
        <taxon>Bacteria</taxon>
        <taxon>Bacillati</taxon>
        <taxon>Bacillota</taxon>
        <taxon>Bacilli</taxon>
        <taxon>Bacillales</taxon>
        <taxon>Paenibacillaceae</taxon>
        <taxon>Chengkuizengella</taxon>
    </lineage>
</organism>
<proteinExistence type="predicted"/>
<keyword evidence="2" id="KW-1185">Reference proteome</keyword>
<sequence length="120" mass="13675">MGKWAYLVGETWKEFDTKEEAVIKGRNFYRGTSESKFKIGKVNEICVCVDSDLVIEQLCSDMQDQGLNPSFRQYIGQAETDRLTTLLSNVAINWLEATLEGTNEMPSLKRIDCIEIVMVE</sequence>
<evidence type="ECO:0000313" key="2">
    <source>
        <dbReference type="Proteomes" id="UP000448943"/>
    </source>
</evidence>
<dbReference type="AlphaFoldDB" id="A0A6N9Q7Z2"/>
<dbReference type="EMBL" id="SIJB01000049">
    <property type="protein sequence ID" value="NBI30996.1"/>
    <property type="molecule type" value="Genomic_DNA"/>
</dbReference>
<reference evidence="1 2" key="1">
    <citation type="submission" date="2019-01" db="EMBL/GenBank/DDBJ databases">
        <title>Chengkuizengella sp. nov., isolated from deep-sea sediment of East Pacific Ocean.</title>
        <authorList>
            <person name="Yang J."/>
            <person name="Lai Q."/>
            <person name="Shao Z."/>
        </authorList>
    </citation>
    <scope>NUCLEOTIDE SEQUENCE [LARGE SCALE GENOMIC DNA]</scope>
    <source>
        <strain evidence="1 2">YPA3-1-1</strain>
    </source>
</reference>
<protein>
    <submittedName>
        <fullName evidence="1">Uncharacterized protein</fullName>
    </submittedName>
</protein>
<gene>
    <name evidence="1" type="ORF">ERL59_18760</name>
</gene>
<name>A0A6N9Q7Z2_9BACL</name>
<dbReference type="RefSeq" id="WP_160647812.1">
    <property type="nucleotide sequence ID" value="NZ_SIJB01000049.1"/>
</dbReference>
<accession>A0A6N9Q7Z2</accession>
<comment type="caution">
    <text evidence="1">The sequence shown here is derived from an EMBL/GenBank/DDBJ whole genome shotgun (WGS) entry which is preliminary data.</text>
</comment>
<dbReference type="Proteomes" id="UP000448943">
    <property type="component" value="Unassembled WGS sequence"/>
</dbReference>
<evidence type="ECO:0000313" key="1">
    <source>
        <dbReference type="EMBL" id="NBI30996.1"/>
    </source>
</evidence>